<evidence type="ECO:0000256" key="3">
    <source>
        <dbReference type="SAM" id="SignalP"/>
    </source>
</evidence>
<dbReference type="SUPFAM" id="SSF111369">
    <property type="entry name" value="HlyD-like secretion proteins"/>
    <property type="match status" value="1"/>
</dbReference>
<evidence type="ECO:0008006" key="6">
    <source>
        <dbReference type="Google" id="ProtNLM"/>
    </source>
</evidence>
<dbReference type="RefSeq" id="WP_102246222.1">
    <property type="nucleotide sequence ID" value="NZ_CP025682.1"/>
</dbReference>
<dbReference type="OrthoDB" id="7059230at2"/>
<dbReference type="EMBL" id="CP025682">
    <property type="protein sequence ID" value="AUN94150.1"/>
    <property type="molecule type" value="Genomic_DNA"/>
</dbReference>
<accession>A0A2I6S4G3</accession>
<protein>
    <recommendedName>
        <fullName evidence="6">RND efflux pump membrane fusion protein barrel-sandwich domain-containing protein</fullName>
    </recommendedName>
</protein>
<keyword evidence="1" id="KW-0813">Transport</keyword>
<dbReference type="PANTHER" id="PTHR30097:SF4">
    <property type="entry name" value="SLR6042 PROTEIN"/>
    <property type="match status" value="1"/>
</dbReference>
<evidence type="ECO:0000313" key="4">
    <source>
        <dbReference type="EMBL" id="AUN94150.1"/>
    </source>
</evidence>
<dbReference type="GO" id="GO:0060003">
    <property type="term" value="P:copper ion export"/>
    <property type="evidence" value="ECO:0007669"/>
    <property type="project" value="TreeGrafter"/>
</dbReference>
<name>A0A2I6S4G3_9RHOO</name>
<dbReference type="GO" id="GO:0030313">
    <property type="term" value="C:cell envelope"/>
    <property type="evidence" value="ECO:0007669"/>
    <property type="project" value="TreeGrafter"/>
</dbReference>
<gene>
    <name evidence="4" type="ORF">C0099_03850</name>
</gene>
<evidence type="ECO:0000256" key="1">
    <source>
        <dbReference type="ARBA" id="ARBA00022448"/>
    </source>
</evidence>
<proteinExistence type="predicted"/>
<feature type="region of interest" description="Disordered" evidence="2">
    <location>
        <begin position="22"/>
        <end position="49"/>
    </location>
</feature>
<dbReference type="GO" id="GO:0015679">
    <property type="term" value="P:plasma membrane copper ion transport"/>
    <property type="evidence" value="ECO:0007669"/>
    <property type="project" value="TreeGrafter"/>
</dbReference>
<dbReference type="PANTHER" id="PTHR30097">
    <property type="entry name" value="CATION EFFLUX SYSTEM PROTEIN CUSB"/>
    <property type="match status" value="1"/>
</dbReference>
<evidence type="ECO:0000256" key="2">
    <source>
        <dbReference type="SAM" id="MobiDB-lite"/>
    </source>
</evidence>
<dbReference type="Gene3D" id="2.40.420.20">
    <property type="match status" value="1"/>
</dbReference>
<dbReference type="KEGG" id="atw:C0099_03850"/>
<dbReference type="Gene3D" id="1.10.287.470">
    <property type="entry name" value="Helix hairpin bin"/>
    <property type="match status" value="1"/>
</dbReference>
<dbReference type="InterPro" id="IPR051909">
    <property type="entry name" value="MFP_Cation_Efflux"/>
</dbReference>
<keyword evidence="5" id="KW-1185">Reference proteome</keyword>
<dbReference type="Gene3D" id="2.40.50.100">
    <property type="match status" value="1"/>
</dbReference>
<dbReference type="AlphaFoldDB" id="A0A2I6S4G3"/>
<feature type="signal peptide" evidence="3">
    <location>
        <begin position="1"/>
        <end position="20"/>
    </location>
</feature>
<dbReference type="Proteomes" id="UP000242205">
    <property type="component" value="Chromosome"/>
</dbReference>
<sequence length="369" mass="38981">MKTRILQLCLLAALSTAMPAAWSGPGHDHGEEAAPVAGDGPRRAPDGSVFLPKPAQRQLGVRTLPVERAALPRTLELNGRVVMDPNAGGLVQPMQGGRVEAGPDGLPEPGRPVRRGEVLAWVVPAAGAIERAGQQAQLAELRAERDIVGARLKRLRELADSVPRKDIDEAAATLASLDTRIRATRDGLQGREALTAPVDGVIAEARAVAGQVVDARETLFEIVDPTRLRIEALAYEPERVTRITGGSLAVGGRVLALRHVGTASALRDQALPIRFAATGEALDGLALGQTVRVQVQLADTVDGHRVPAAALMKNPSNQTIVWVKTAPEHFEPRVVLSEPLDGGHVAVTSGLTDGDRVVVRAAALVNQIR</sequence>
<evidence type="ECO:0000313" key="5">
    <source>
        <dbReference type="Proteomes" id="UP000242205"/>
    </source>
</evidence>
<keyword evidence="3" id="KW-0732">Signal</keyword>
<reference evidence="4 5" key="1">
    <citation type="submission" date="2018-01" db="EMBL/GenBank/DDBJ databases">
        <authorList>
            <person name="Fu G.-Y."/>
        </authorList>
    </citation>
    <scope>NUCLEOTIDE SEQUENCE [LARGE SCALE GENOMIC DNA]</scope>
    <source>
        <strain evidence="4 5">SY39</strain>
    </source>
</reference>
<feature type="chain" id="PRO_5014369511" description="RND efflux pump membrane fusion protein barrel-sandwich domain-containing protein" evidence="3">
    <location>
        <begin position="21"/>
        <end position="369"/>
    </location>
</feature>
<organism evidence="4 5">
    <name type="scientific">Pseudazoarcus pumilus</name>
    <dbReference type="NCBI Taxonomy" id="2067960"/>
    <lineage>
        <taxon>Bacteria</taxon>
        <taxon>Pseudomonadati</taxon>
        <taxon>Pseudomonadota</taxon>
        <taxon>Betaproteobacteria</taxon>
        <taxon>Rhodocyclales</taxon>
        <taxon>Zoogloeaceae</taxon>
        <taxon>Pseudazoarcus</taxon>
    </lineage>
</organism>